<keyword evidence="3 7" id="KW-0808">Transferase</keyword>
<dbReference type="GO" id="GO:0006391">
    <property type="term" value="P:transcription initiation at mitochondrial promoter"/>
    <property type="evidence" value="ECO:0007669"/>
    <property type="project" value="TreeGrafter"/>
</dbReference>
<comment type="similarity">
    <text evidence="7">Belongs to the class I-like SAM-binding methyltransferase superfamily. rRNA adenine N(6)-methyltransferase family.</text>
</comment>
<reference evidence="9" key="1">
    <citation type="journal article" date="2012" name="PLoS Genet.">
        <title>Comparative analysis of the genomes of two field isolates of the rice blast fungus Magnaporthe oryzae.</title>
        <authorList>
            <person name="Xue M."/>
            <person name="Yang J."/>
            <person name="Li Z."/>
            <person name="Hu S."/>
            <person name="Yao N."/>
            <person name="Dean R.A."/>
            <person name="Zhao W."/>
            <person name="Shen M."/>
            <person name="Zhang H."/>
            <person name="Li C."/>
            <person name="Liu L."/>
            <person name="Cao L."/>
            <person name="Xu X."/>
            <person name="Xing Y."/>
            <person name="Hsiang T."/>
            <person name="Zhang Z."/>
            <person name="Xu J.R."/>
            <person name="Peng Y.L."/>
        </authorList>
    </citation>
    <scope>NUCLEOTIDE SEQUENCE</scope>
    <source>
        <strain evidence="9">Y34</strain>
    </source>
</reference>
<evidence type="ECO:0000256" key="5">
    <source>
        <dbReference type="ARBA" id="ARBA00022884"/>
    </source>
</evidence>
<evidence type="ECO:0000256" key="6">
    <source>
        <dbReference type="ARBA" id="ARBA00024915"/>
    </source>
</evidence>
<dbReference type="InterPro" id="IPR001737">
    <property type="entry name" value="KsgA/Erm"/>
</dbReference>
<evidence type="ECO:0000256" key="8">
    <source>
        <dbReference type="SAM" id="MobiDB-lite"/>
    </source>
</evidence>
<dbReference type="EC" id="2.1.1.-" evidence="7"/>
<dbReference type="GO" id="GO:0034245">
    <property type="term" value="C:mitochondrial DNA-directed RNA polymerase complex"/>
    <property type="evidence" value="ECO:0007669"/>
    <property type="project" value="TreeGrafter"/>
</dbReference>
<feature type="region of interest" description="Disordered" evidence="8">
    <location>
        <begin position="518"/>
        <end position="537"/>
    </location>
</feature>
<keyword evidence="5" id="KW-0694">RNA-binding</keyword>
<comment type="subcellular location">
    <subcellularLocation>
        <location evidence="1">Mitochondrion</location>
    </subcellularLocation>
</comment>
<comment type="function">
    <text evidence="6">Mitochondrial transcription factor that confers selective promoter recognition on the core subunit of the yeast mitochondrial RNA polymerase. Interacts with DNA in a non-specific manner.</text>
</comment>
<protein>
    <recommendedName>
        <fullName evidence="7">rRNA adenine N(6)-methyltransferase</fullName>
        <ecNumber evidence="7">2.1.1.-</ecNumber>
    </recommendedName>
</protein>
<sequence length="792" mass="90792">MIPSRRHVSKVVIQWPRPQPRIPKTLPLSRSFYGAVAGKRNNTGDDASPPRSFIYATETPLAEQLDSLGVYRRGIAWVGDMRKRWIAAEAAKKAAVEAAKESVPEAGKEVDVEQKGRCRATHGLTRLRKLVAAVSPEEKEKIWETIFDAERVFQIKKEKTAKRRQISEGVPELFDDRPPQAAKIAHEALKLYEENKFTEAERLRLEAELSLIPLHRPIGRGKVAVEAEKVKKAKKRAFDKSELTKILKSGDKTRIHVVNEKLCDDVLKSIPSSLERHKGCDIIDLYPGTGLFSRKLNDLLQPRSHILLEPEPQIYQEFLEPILQRPGSRLVPKSGLVWQELNTVLTPEFLPHQEIHKQTLGQAPTRNDTLLVVANLGFYPNRSYMNFKSIVSMVTFQLIQAIRLRNVFQKYGLVRMLLWLRPPELDSILPKDLTGRRRPAAEAELVTEHIAEICTSEERMERHPGYNRHATLELHSCRRVLDRMRRLGLELPEGRETSRFMRHVLEAEAAGQELPKLGLIPDEKTPHQSPGEKRVEAEDRSIQATWNFDKGISAWAKTRQVHGWELSNIRQEAKALWIDVHEKQNLAKSGNSDPALLKEIERLQGLFDKKAKEWNEKFARFSYGRSGMHKVSDDYDTFHSDPPLLMWDRREVEPFLVRPEEFYPNIPLSFVDIQPKAANPMLLENGPGSSRHGDNFDIMLKALFHQRSKPVAKPLSEMAHGALDGMNLESIESLKDPRVGGAFMKGHDEVRPIKMNERQFLDLLVAWMRWPFRPSYTELVTMRRGDPQEDED</sequence>
<dbReference type="PANTHER" id="PTHR11727:SF17">
    <property type="entry name" value="DIMETHYLADENOSINE TRANSFERASE 1, MITOCHONDRIAL"/>
    <property type="match status" value="1"/>
</dbReference>
<dbReference type="Gene3D" id="3.40.50.150">
    <property type="entry name" value="Vaccinia Virus protein VP39"/>
    <property type="match status" value="1"/>
</dbReference>
<dbReference type="GO" id="GO:0034246">
    <property type="term" value="F:mitochondrial transcription factor activity"/>
    <property type="evidence" value="ECO:0007669"/>
    <property type="project" value="TreeGrafter"/>
</dbReference>
<proteinExistence type="inferred from homology"/>
<evidence type="ECO:0000256" key="3">
    <source>
        <dbReference type="ARBA" id="ARBA00022679"/>
    </source>
</evidence>
<evidence type="ECO:0000256" key="1">
    <source>
        <dbReference type="ARBA" id="ARBA00004173"/>
    </source>
</evidence>
<evidence type="ECO:0000256" key="7">
    <source>
        <dbReference type="RuleBase" id="RU362106"/>
    </source>
</evidence>
<dbReference type="GO" id="GO:0032259">
    <property type="term" value="P:methylation"/>
    <property type="evidence" value="ECO:0007669"/>
    <property type="project" value="UniProtKB-KW"/>
</dbReference>
<dbReference type="InterPro" id="IPR023165">
    <property type="entry name" value="rRNA_Ade_diMease-like_C"/>
</dbReference>
<dbReference type="GO" id="GO:0008168">
    <property type="term" value="F:methyltransferase activity"/>
    <property type="evidence" value="ECO:0007669"/>
    <property type="project" value="UniProtKB-KW"/>
</dbReference>
<evidence type="ECO:0000313" key="9">
    <source>
        <dbReference type="EMBL" id="ELQ42811.1"/>
    </source>
</evidence>
<dbReference type="GO" id="GO:0003723">
    <property type="term" value="F:RNA binding"/>
    <property type="evidence" value="ECO:0007669"/>
    <property type="project" value="UniProtKB-KW"/>
</dbReference>
<keyword evidence="2 7" id="KW-0489">Methyltransferase</keyword>
<feature type="compositionally biased region" description="Basic and acidic residues" evidence="8">
    <location>
        <begin position="521"/>
        <end position="537"/>
    </location>
</feature>
<dbReference type="InterPro" id="IPR029063">
    <property type="entry name" value="SAM-dependent_MTases_sf"/>
</dbReference>
<dbReference type="Gene3D" id="1.10.8.100">
    <property type="entry name" value="Ribosomal RNA adenine dimethylase-like, domain 2"/>
    <property type="match status" value="1"/>
</dbReference>
<dbReference type="GO" id="GO:0005759">
    <property type="term" value="C:mitochondrial matrix"/>
    <property type="evidence" value="ECO:0007669"/>
    <property type="project" value="TreeGrafter"/>
</dbReference>
<keyword evidence="7" id="KW-0698">rRNA processing</keyword>
<accession>A0AA97PQ06</accession>
<evidence type="ECO:0000256" key="4">
    <source>
        <dbReference type="ARBA" id="ARBA00022691"/>
    </source>
</evidence>
<dbReference type="EMBL" id="JH793832">
    <property type="protein sequence ID" value="ELQ42811.1"/>
    <property type="molecule type" value="Genomic_DNA"/>
</dbReference>
<name>A0AA97PQ06_PYRO3</name>
<organism evidence="9">
    <name type="scientific">Pyricularia oryzae (strain Y34)</name>
    <name type="common">Rice blast fungus</name>
    <name type="synonym">Magnaporthe oryzae</name>
    <dbReference type="NCBI Taxonomy" id="1143189"/>
    <lineage>
        <taxon>Eukaryota</taxon>
        <taxon>Fungi</taxon>
        <taxon>Dikarya</taxon>
        <taxon>Ascomycota</taxon>
        <taxon>Pezizomycotina</taxon>
        <taxon>Sordariomycetes</taxon>
        <taxon>Sordariomycetidae</taxon>
        <taxon>Magnaporthales</taxon>
        <taxon>Pyriculariaceae</taxon>
        <taxon>Pyricularia</taxon>
    </lineage>
</organism>
<dbReference type="Pfam" id="PF00398">
    <property type="entry name" value="RrnaAD"/>
    <property type="match status" value="1"/>
</dbReference>
<gene>
    <name evidence="9" type="ORF">OOU_Y34scaffold00193g11</name>
</gene>
<dbReference type="Proteomes" id="UP000011086">
    <property type="component" value="Unassembled WGS sequence"/>
</dbReference>
<dbReference type="AlphaFoldDB" id="A0AA97PQ06"/>
<keyword evidence="4 7" id="KW-0949">S-adenosyl-L-methionine</keyword>
<evidence type="ECO:0000256" key="2">
    <source>
        <dbReference type="ARBA" id="ARBA00022603"/>
    </source>
</evidence>
<dbReference type="SUPFAM" id="SSF53335">
    <property type="entry name" value="S-adenosyl-L-methionine-dependent methyltransferases"/>
    <property type="match status" value="1"/>
</dbReference>
<dbReference type="PANTHER" id="PTHR11727">
    <property type="entry name" value="DIMETHYLADENOSINE TRANSFERASE"/>
    <property type="match status" value="1"/>
</dbReference>